<dbReference type="PANTHER" id="PTHR43617:SF20">
    <property type="entry name" value="N-ALPHA-ACETYLTRANSFERASE RIMI"/>
    <property type="match status" value="1"/>
</dbReference>
<dbReference type="PATRIC" id="fig|1423792.3.peg.1614"/>
<dbReference type="CDD" id="cd04301">
    <property type="entry name" value="NAT_SF"/>
    <property type="match status" value="1"/>
</dbReference>
<keyword evidence="3" id="KW-1185">Reference proteome</keyword>
<keyword evidence="2" id="KW-0808">Transferase</keyword>
<evidence type="ECO:0000313" key="2">
    <source>
        <dbReference type="EMBL" id="KRL08492.1"/>
    </source>
</evidence>
<dbReference type="PANTHER" id="PTHR43617">
    <property type="entry name" value="L-AMINO ACID N-ACETYLTRANSFERASE"/>
    <property type="match status" value="1"/>
</dbReference>
<dbReference type="STRING" id="1423792.FD09_GL001593"/>
<dbReference type="OrthoDB" id="9794566at2"/>
<dbReference type="EMBL" id="AZEC01000022">
    <property type="protein sequence ID" value="KRL08492.1"/>
    <property type="molecule type" value="Genomic_DNA"/>
</dbReference>
<evidence type="ECO:0000259" key="1">
    <source>
        <dbReference type="PROSITE" id="PS51186"/>
    </source>
</evidence>
<dbReference type="Proteomes" id="UP000051330">
    <property type="component" value="Unassembled WGS sequence"/>
</dbReference>
<proteinExistence type="predicted"/>
<dbReference type="PROSITE" id="PS51186">
    <property type="entry name" value="GNAT"/>
    <property type="match status" value="1"/>
</dbReference>
<organism evidence="2 3">
    <name type="scientific">Schleiferilactobacillus perolens DSM 12744</name>
    <dbReference type="NCBI Taxonomy" id="1423792"/>
    <lineage>
        <taxon>Bacteria</taxon>
        <taxon>Bacillati</taxon>
        <taxon>Bacillota</taxon>
        <taxon>Bacilli</taxon>
        <taxon>Lactobacillales</taxon>
        <taxon>Lactobacillaceae</taxon>
        <taxon>Schleiferilactobacillus</taxon>
    </lineage>
</organism>
<dbReference type="AlphaFoldDB" id="A0A0R1MKW0"/>
<dbReference type="Pfam" id="PF00583">
    <property type="entry name" value="Acetyltransf_1"/>
    <property type="match status" value="1"/>
</dbReference>
<dbReference type="NCBIfam" id="TIGR01575">
    <property type="entry name" value="rimI"/>
    <property type="match status" value="1"/>
</dbReference>
<dbReference type="InterPro" id="IPR050276">
    <property type="entry name" value="MshD_Acetyltransferase"/>
</dbReference>
<dbReference type="GO" id="GO:0008999">
    <property type="term" value="F:protein-N-terminal-alanine acetyltransferase activity"/>
    <property type="evidence" value="ECO:0007669"/>
    <property type="project" value="TreeGrafter"/>
</dbReference>
<protein>
    <submittedName>
        <fullName evidence="2">Acetyltransferase</fullName>
    </submittedName>
</protein>
<gene>
    <name evidence="2" type="ORF">FD09_GL001593</name>
</gene>
<evidence type="ECO:0000313" key="3">
    <source>
        <dbReference type="Proteomes" id="UP000051330"/>
    </source>
</evidence>
<dbReference type="RefSeq" id="WP_057822413.1">
    <property type="nucleotide sequence ID" value="NZ_AZEC01000022.1"/>
</dbReference>
<dbReference type="SUPFAM" id="SSF55729">
    <property type="entry name" value="Acyl-CoA N-acyltransferases (Nat)"/>
    <property type="match status" value="1"/>
</dbReference>
<dbReference type="InterPro" id="IPR016181">
    <property type="entry name" value="Acyl_CoA_acyltransferase"/>
</dbReference>
<reference evidence="2 3" key="1">
    <citation type="journal article" date="2015" name="Genome Announc.">
        <title>Expanding the biotechnology potential of lactobacilli through comparative genomics of 213 strains and associated genera.</title>
        <authorList>
            <person name="Sun Z."/>
            <person name="Harris H.M."/>
            <person name="McCann A."/>
            <person name="Guo C."/>
            <person name="Argimon S."/>
            <person name="Zhang W."/>
            <person name="Yang X."/>
            <person name="Jeffery I.B."/>
            <person name="Cooney J.C."/>
            <person name="Kagawa T.F."/>
            <person name="Liu W."/>
            <person name="Song Y."/>
            <person name="Salvetti E."/>
            <person name="Wrobel A."/>
            <person name="Rasinkangas P."/>
            <person name="Parkhill J."/>
            <person name="Rea M.C."/>
            <person name="O'Sullivan O."/>
            <person name="Ritari J."/>
            <person name="Douillard F.P."/>
            <person name="Paul Ross R."/>
            <person name="Yang R."/>
            <person name="Briner A.E."/>
            <person name="Felis G.E."/>
            <person name="de Vos W.M."/>
            <person name="Barrangou R."/>
            <person name="Klaenhammer T.R."/>
            <person name="Caufield P.W."/>
            <person name="Cui Y."/>
            <person name="Zhang H."/>
            <person name="O'Toole P.W."/>
        </authorList>
    </citation>
    <scope>NUCLEOTIDE SEQUENCE [LARGE SCALE GENOMIC DNA]</scope>
    <source>
        <strain evidence="2 3">DSM 12744</strain>
    </source>
</reference>
<comment type="caution">
    <text evidence="2">The sequence shown here is derived from an EMBL/GenBank/DDBJ whole genome shotgun (WGS) entry which is preliminary data.</text>
</comment>
<sequence>MFKKFKEWFSGSEEQPAILQYPETPVTIKGVSYVLKKAAEEDIPAMLAVERRIYQGQQPWDARAFHSELRRRDKALYLNVFHDQDLVAYIGSWFTPDEAHVTNLAVDPDWQSRGLGRFLMQLMIHRAAVYGASKMTLEVRVDNAPAISLYHSLGFQNGAIKPNYYLADHMDARNMILPIDPQEKEE</sequence>
<feature type="domain" description="N-acetyltransferase" evidence="1">
    <location>
        <begin position="33"/>
        <end position="180"/>
    </location>
</feature>
<dbReference type="Gene3D" id="3.40.630.30">
    <property type="match status" value="1"/>
</dbReference>
<name>A0A0R1MKW0_9LACO</name>
<dbReference type="InterPro" id="IPR006464">
    <property type="entry name" value="AcTrfase_RimI/Ard1"/>
</dbReference>
<accession>A0A0R1MKW0</accession>
<dbReference type="InterPro" id="IPR000182">
    <property type="entry name" value="GNAT_dom"/>
</dbReference>